<organism evidence="1 2">
    <name type="scientific">Caldimonas brevitalea</name>
    <dbReference type="NCBI Taxonomy" id="413882"/>
    <lineage>
        <taxon>Bacteria</taxon>
        <taxon>Pseudomonadati</taxon>
        <taxon>Pseudomonadota</taxon>
        <taxon>Betaproteobacteria</taxon>
        <taxon>Burkholderiales</taxon>
        <taxon>Sphaerotilaceae</taxon>
        <taxon>Caldimonas</taxon>
    </lineage>
</organism>
<gene>
    <name evidence="1" type="ORF">AAW51_2805</name>
</gene>
<evidence type="ECO:0000313" key="2">
    <source>
        <dbReference type="Proteomes" id="UP000035352"/>
    </source>
</evidence>
<evidence type="ECO:0000313" key="1">
    <source>
        <dbReference type="EMBL" id="AKJ29496.1"/>
    </source>
</evidence>
<dbReference type="STRING" id="413882.AAW51_2805"/>
<protein>
    <submittedName>
        <fullName evidence="1">Uncharacterized protein</fullName>
    </submittedName>
</protein>
<accession>A0A0G3BQ64</accession>
<proteinExistence type="predicted"/>
<keyword evidence="2" id="KW-1185">Reference proteome</keyword>
<dbReference type="Proteomes" id="UP000035352">
    <property type="component" value="Chromosome"/>
</dbReference>
<dbReference type="AlphaFoldDB" id="A0A0G3BQ64"/>
<name>A0A0G3BQ64_9BURK</name>
<dbReference type="EMBL" id="CP011371">
    <property type="protein sequence ID" value="AKJ29496.1"/>
    <property type="molecule type" value="Genomic_DNA"/>
</dbReference>
<reference evidence="1 2" key="1">
    <citation type="submission" date="2015-05" db="EMBL/GenBank/DDBJ databases">
        <authorList>
            <person name="Tang B."/>
            <person name="Yu Y."/>
        </authorList>
    </citation>
    <scope>NUCLEOTIDE SEQUENCE [LARGE SCALE GENOMIC DNA]</scope>
    <source>
        <strain evidence="1 2">DSM 7029</strain>
    </source>
</reference>
<dbReference type="KEGG" id="pbh:AAW51_2805"/>
<sequence length="104" mass="11507">MEALLVLWREPELSWSADQVALRLYISGQEAVKVLDRLTALGLATKRAEGYGYAPSSPAVAASVDALARLYATHLIPITNLIHSKRDGRIREFAEAFKLRKKGD</sequence>